<accession>A0A915KVS0</accession>
<name>A0A915KVS0_ROMCU</name>
<dbReference type="WBParaSite" id="nRc.2.0.1.t42895-RA">
    <property type="protein sequence ID" value="nRc.2.0.1.t42895-RA"/>
    <property type="gene ID" value="nRc.2.0.1.g42895"/>
</dbReference>
<proteinExistence type="predicted"/>
<keyword evidence="1" id="KW-1185">Reference proteome</keyword>
<organism evidence="1 2">
    <name type="scientific">Romanomermis culicivorax</name>
    <name type="common">Nematode worm</name>
    <dbReference type="NCBI Taxonomy" id="13658"/>
    <lineage>
        <taxon>Eukaryota</taxon>
        <taxon>Metazoa</taxon>
        <taxon>Ecdysozoa</taxon>
        <taxon>Nematoda</taxon>
        <taxon>Enoplea</taxon>
        <taxon>Dorylaimia</taxon>
        <taxon>Mermithida</taxon>
        <taxon>Mermithoidea</taxon>
        <taxon>Mermithidae</taxon>
        <taxon>Romanomermis</taxon>
    </lineage>
</organism>
<dbReference type="Proteomes" id="UP000887565">
    <property type="component" value="Unplaced"/>
</dbReference>
<evidence type="ECO:0000313" key="2">
    <source>
        <dbReference type="WBParaSite" id="nRc.2.0.1.t42895-RA"/>
    </source>
</evidence>
<dbReference type="AlphaFoldDB" id="A0A915KVS0"/>
<reference evidence="2" key="1">
    <citation type="submission" date="2022-11" db="UniProtKB">
        <authorList>
            <consortium name="WormBaseParasite"/>
        </authorList>
    </citation>
    <scope>IDENTIFICATION</scope>
</reference>
<sequence length="85" mass="10272">MSLFSDDFLFPPAFFCLSFYKDFHTYNDKSLKHAELYKDHTGNYDYLKYEKKKQKIRWQGGRKRKKAQTKDENSMWRFLAGALTT</sequence>
<evidence type="ECO:0000313" key="1">
    <source>
        <dbReference type="Proteomes" id="UP000887565"/>
    </source>
</evidence>
<protein>
    <submittedName>
        <fullName evidence="2">Uncharacterized protein</fullName>
    </submittedName>
</protein>